<evidence type="ECO:0000313" key="1">
    <source>
        <dbReference type="EMBL" id="VDK32995.1"/>
    </source>
</evidence>
<evidence type="ECO:0000313" key="2">
    <source>
        <dbReference type="Proteomes" id="UP000267096"/>
    </source>
</evidence>
<dbReference type="AlphaFoldDB" id="A0A0M3JME8"/>
<dbReference type="InterPro" id="IPR029055">
    <property type="entry name" value="Ntn_hydrolases_N"/>
</dbReference>
<accession>A0A0M3JME8</accession>
<evidence type="ECO:0000313" key="3">
    <source>
        <dbReference type="WBParaSite" id="ASIM_0000883301-mRNA-1"/>
    </source>
</evidence>
<protein>
    <submittedName>
        <fullName evidence="3">Proteasome subunit beta type-8 (inferred by orthology to a human protein)</fullName>
    </submittedName>
</protein>
<dbReference type="WBParaSite" id="ASIM_0000883301-mRNA-1">
    <property type="protein sequence ID" value="ASIM_0000883301-mRNA-1"/>
    <property type="gene ID" value="ASIM_0000883301"/>
</dbReference>
<dbReference type="Proteomes" id="UP000267096">
    <property type="component" value="Unassembled WGS sequence"/>
</dbReference>
<sequence length="60" mass="6559">MFKAKQFVDTHFGKNSSAKNLQFRKGTTTLAFIYEPKTDADVGGIIIAVDSRASAGEYIC</sequence>
<dbReference type="EMBL" id="UYRR01023769">
    <property type="protein sequence ID" value="VDK32995.1"/>
    <property type="molecule type" value="Genomic_DNA"/>
</dbReference>
<organism evidence="3">
    <name type="scientific">Anisakis simplex</name>
    <name type="common">Herring worm</name>
    <dbReference type="NCBI Taxonomy" id="6269"/>
    <lineage>
        <taxon>Eukaryota</taxon>
        <taxon>Metazoa</taxon>
        <taxon>Ecdysozoa</taxon>
        <taxon>Nematoda</taxon>
        <taxon>Chromadorea</taxon>
        <taxon>Rhabditida</taxon>
        <taxon>Spirurina</taxon>
        <taxon>Ascaridomorpha</taxon>
        <taxon>Ascaridoidea</taxon>
        <taxon>Anisakidae</taxon>
        <taxon>Anisakis</taxon>
        <taxon>Anisakis simplex complex</taxon>
    </lineage>
</organism>
<gene>
    <name evidence="1" type="ORF">ASIM_LOCUS8581</name>
</gene>
<dbReference type="Gene3D" id="3.60.20.10">
    <property type="entry name" value="Glutamine Phosphoribosylpyrophosphate, subunit 1, domain 1"/>
    <property type="match status" value="1"/>
</dbReference>
<reference evidence="1 2" key="2">
    <citation type="submission" date="2018-11" db="EMBL/GenBank/DDBJ databases">
        <authorList>
            <consortium name="Pathogen Informatics"/>
        </authorList>
    </citation>
    <scope>NUCLEOTIDE SEQUENCE [LARGE SCALE GENOMIC DNA]</scope>
</reference>
<name>A0A0M3JME8_ANISI</name>
<keyword evidence="2" id="KW-1185">Reference proteome</keyword>
<dbReference type="OrthoDB" id="37597at2759"/>
<proteinExistence type="predicted"/>
<reference evidence="3" key="1">
    <citation type="submission" date="2017-02" db="UniProtKB">
        <authorList>
            <consortium name="WormBaseParasite"/>
        </authorList>
    </citation>
    <scope>IDENTIFICATION</scope>
</reference>